<feature type="coiled-coil region" evidence="2">
    <location>
        <begin position="168"/>
        <end position="234"/>
    </location>
</feature>
<name>A0A433Q3Z7_9FUNG</name>
<evidence type="ECO:0000256" key="1">
    <source>
        <dbReference type="ARBA" id="ARBA00023054"/>
    </source>
</evidence>
<dbReference type="EMBL" id="RBNJ01015780">
    <property type="protein sequence ID" value="RUS24510.1"/>
    <property type="molecule type" value="Genomic_DNA"/>
</dbReference>
<keyword evidence="5" id="KW-1185">Reference proteome</keyword>
<proteinExistence type="predicted"/>
<dbReference type="Pfam" id="PF25398">
    <property type="entry name" value="CUX1_N"/>
    <property type="match status" value="2"/>
</dbReference>
<evidence type="ECO:0000313" key="5">
    <source>
        <dbReference type="Proteomes" id="UP000274822"/>
    </source>
</evidence>
<dbReference type="PANTHER" id="PTHR14043">
    <property type="entry name" value="CCAAT DISPLACEMENT PROTEIN-RELATED"/>
    <property type="match status" value="1"/>
</dbReference>
<evidence type="ECO:0000256" key="2">
    <source>
        <dbReference type="SAM" id="Coils"/>
    </source>
</evidence>
<dbReference type="Proteomes" id="UP000274822">
    <property type="component" value="Unassembled WGS sequence"/>
</dbReference>
<accession>A0A433Q3Z7</accession>
<sequence>MADTIDEGLATAIQLWKGINLSNLQRDLDQQGLEIVENQKDSLLSRKKLAEQTRGKQLRVSSAHCSTSLYTFLSPRYDAEFKKIPDEDKLQQFKTLLKGLSHRPSHLVLNHEIWQPHQPYQGEIDSITRRTKFAENAFLSLYKVLAEAPDPLPLFEVAVEQTSKLSELHSLQLDNERLREDLAEANRQAAQLRGSEANAAKLQQKLGKVEAKIEDMVDEQVAQKETEMKNLMDERIRNYKERHVLGAFDSYFPTHPHSLSEHELQRSLNQARDQLTMLQHTHDNTQAKLIDHSQKYGECRVGGGGAVARGLGKAAE</sequence>
<dbReference type="AlphaFoldDB" id="A0A433Q3Z7"/>
<dbReference type="InterPro" id="IPR057476">
    <property type="entry name" value="Cux_N"/>
</dbReference>
<organism evidence="4 5">
    <name type="scientific">Jimgerdemannia flammicorona</name>
    <dbReference type="NCBI Taxonomy" id="994334"/>
    <lineage>
        <taxon>Eukaryota</taxon>
        <taxon>Fungi</taxon>
        <taxon>Fungi incertae sedis</taxon>
        <taxon>Mucoromycota</taxon>
        <taxon>Mucoromycotina</taxon>
        <taxon>Endogonomycetes</taxon>
        <taxon>Endogonales</taxon>
        <taxon>Endogonaceae</taxon>
        <taxon>Jimgerdemannia</taxon>
    </lineage>
</organism>
<comment type="caution">
    <text evidence="4">The sequence shown here is derived from an EMBL/GenBank/DDBJ whole genome shotgun (WGS) entry which is preliminary data.</text>
</comment>
<evidence type="ECO:0000259" key="3">
    <source>
        <dbReference type="Pfam" id="PF25398"/>
    </source>
</evidence>
<dbReference type="PANTHER" id="PTHR14043:SF2">
    <property type="entry name" value="HOMEOBOX PROTEIN CUT"/>
    <property type="match status" value="1"/>
</dbReference>
<reference evidence="4 5" key="1">
    <citation type="journal article" date="2018" name="New Phytol.">
        <title>Phylogenomics of Endogonaceae and evolution of mycorrhizas within Mucoromycota.</title>
        <authorList>
            <person name="Chang Y."/>
            <person name="Desiro A."/>
            <person name="Na H."/>
            <person name="Sandor L."/>
            <person name="Lipzen A."/>
            <person name="Clum A."/>
            <person name="Barry K."/>
            <person name="Grigoriev I.V."/>
            <person name="Martin F.M."/>
            <person name="Stajich J.E."/>
            <person name="Smith M.E."/>
            <person name="Bonito G."/>
            <person name="Spatafora J.W."/>
        </authorList>
    </citation>
    <scope>NUCLEOTIDE SEQUENCE [LARGE SCALE GENOMIC DNA]</scope>
    <source>
        <strain evidence="4 5">AD002</strain>
    </source>
</reference>
<feature type="domain" description="Cux N-terminal" evidence="3">
    <location>
        <begin position="120"/>
        <end position="162"/>
    </location>
</feature>
<gene>
    <name evidence="4" type="ORF">BC938DRAFT_473470</name>
</gene>
<protein>
    <recommendedName>
        <fullName evidence="3">Cux N-terminal domain-containing protein</fullName>
    </recommendedName>
</protein>
<keyword evidence="1 2" id="KW-0175">Coiled coil</keyword>
<feature type="coiled-coil region" evidence="2">
    <location>
        <begin position="261"/>
        <end position="288"/>
    </location>
</feature>
<feature type="domain" description="Cux N-terminal" evidence="3">
    <location>
        <begin position="9"/>
        <end position="54"/>
    </location>
</feature>
<evidence type="ECO:0000313" key="4">
    <source>
        <dbReference type="EMBL" id="RUS24510.1"/>
    </source>
</evidence>